<accession>A0ABU9TS89</accession>
<gene>
    <name evidence="2" type="ORF">WNY58_07660</name>
</gene>
<dbReference type="PANTHER" id="PTHR21193:SF3">
    <property type="entry name" value="OXIDOREDUCTASE-LIKE DOMAIN-CONTAINING PROTEIN 1"/>
    <property type="match status" value="1"/>
</dbReference>
<keyword evidence="3" id="KW-1185">Reference proteome</keyword>
<comment type="caution">
    <text evidence="2">The sequence shown here is derived from an EMBL/GenBank/DDBJ whole genome shotgun (WGS) entry which is preliminary data.</text>
</comment>
<sequence length="57" mass="6406">MMHKEDKMTELAEKPTQPADYACCESGCSPCVWDTYYEALAAWNAQQAASKKETKSE</sequence>
<organism evidence="2 3">
    <name type="scientific">Neptuniibacter pectenicola</name>
    <dbReference type="NCBI Taxonomy" id="1806669"/>
    <lineage>
        <taxon>Bacteria</taxon>
        <taxon>Pseudomonadati</taxon>
        <taxon>Pseudomonadota</taxon>
        <taxon>Gammaproteobacteria</taxon>
        <taxon>Oceanospirillales</taxon>
        <taxon>Oceanospirillaceae</taxon>
        <taxon>Neptuniibacter</taxon>
    </lineage>
</organism>
<dbReference type="Proteomes" id="UP001449225">
    <property type="component" value="Unassembled WGS sequence"/>
</dbReference>
<dbReference type="InterPro" id="IPR039251">
    <property type="entry name" value="OXLD1"/>
</dbReference>
<evidence type="ECO:0000259" key="1">
    <source>
        <dbReference type="Pfam" id="PF09791"/>
    </source>
</evidence>
<proteinExistence type="predicted"/>
<dbReference type="RefSeq" id="WP_231902191.1">
    <property type="nucleotide sequence ID" value="NZ_CAXBCE010000017.1"/>
</dbReference>
<protein>
    <submittedName>
        <fullName evidence="2">Oxidoreductase-like domain-containing protein</fullName>
    </submittedName>
</protein>
<evidence type="ECO:0000313" key="3">
    <source>
        <dbReference type="Proteomes" id="UP001449225"/>
    </source>
</evidence>
<dbReference type="PANTHER" id="PTHR21193">
    <property type="entry name" value="OXIDOREDUCTASE-LIKE DOMAIN-CONTAINING PROTEIN 1"/>
    <property type="match status" value="1"/>
</dbReference>
<dbReference type="InterPro" id="IPR019180">
    <property type="entry name" value="Oxidoreductase-like_N"/>
</dbReference>
<reference evidence="2 3" key="1">
    <citation type="submission" date="2024-03" db="EMBL/GenBank/DDBJ databases">
        <title>Community enrichment and isolation of bacterial strains for fucoidan degradation.</title>
        <authorList>
            <person name="Sichert A."/>
        </authorList>
    </citation>
    <scope>NUCLEOTIDE SEQUENCE [LARGE SCALE GENOMIC DNA]</scope>
    <source>
        <strain evidence="2 3">AS76</strain>
    </source>
</reference>
<feature type="domain" description="Oxidoreductase-like" evidence="1">
    <location>
        <begin position="12"/>
        <end position="50"/>
    </location>
</feature>
<evidence type="ECO:0000313" key="2">
    <source>
        <dbReference type="EMBL" id="MEM5536266.1"/>
    </source>
</evidence>
<name>A0ABU9TS89_9GAMM</name>
<dbReference type="Pfam" id="PF09791">
    <property type="entry name" value="Oxidored-like"/>
    <property type="match status" value="1"/>
</dbReference>
<dbReference type="EMBL" id="JBBMRA010000005">
    <property type="protein sequence ID" value="MEM5536266.1"/>
    <property type="molecule type" value="Genomic_DNA"/>
</dbReference>